<proteinExistence type="predicted"/>
<evidence type="ECO:0000313" key="3">
    <source>
        <dbReference type="Proteomes" id="UP000176037"/>
    </source>
</evidence>
<feature type="compositionally biased region" description="Basic and acidic residues" evidence="1">
    <location>
        <begin position="21"/>
        <end position="38"/>
    </location>
</feature>
<accession>A0A1E8FEL9</accession>
<dbReference type="AlphaFoldDB" id="A0A1E8FEL9"/>
<organism evidence="2 3">
    <name type="scientific">Alteromonas lipolytica</name>
    <dbReference type="NCBI Taxonomy" id="1856405"/>
    <lineage>
        <taxon>Bacteria</taxon>
        <taxon>Pseudomonadati</taxon>
        <taxon>Pseudomonadota</taxon>
        <taxon>Gammaproteobacteria</taxon>
        <taxon>Alteromonadales</taxon>
        <taxon>Alteromonadaceae</taxon>
        <taxon>Alteromonas/Salinimonas group</taxon>
        <taxon>Alteromonas</taxon>
    </lineage>
</organism>
<comment type="caution">
    <text evidence="2">The sequence shown here is derived from an EMBL/GenBank/DDBJ whole genome shotgun (WGS) entry which is preliminary data.</text>
</comment>
<evidence type="ECO:0000256" key="1">
    <source>
        <dbReference type="SAM" id="MobiDB-lite"/>
    </source>
</evidence>
<dbReference type="STRING" id="1856405.BFC17_18415"/>
<dbReference type="Proteomes" id="UP000176037">
    <property type="component" value="Unassembled WGS sequence"/>
</dbReference>
<feature type="compositionally biased region" description="Low complexity" evidence="1">
    <location>
        <begin position="39"/>
        <end position="50"/>
    </location>
</feature>
<sequence length="63" mass="6708">MEIGQSPLSSNYSQPAPVQPERNESPRQERLESNEPRETTPAPQPATNATSGGPVGGNIDTYA</sequence>
<protein>
    <submittedName>
        <fullName evidence="2">Uncharacterized protein</fullName>
    </submittedName>
</protein>
<reference evidence="2 3" key="1">
    <citation type="submission" date="2016-09" db="EMBL/GenBank/DDBJ databases">
        <title>Alteromonas lipolytica, a new species isolated from sea water.</title>
        <authorList>
            <person name="Wu Y.-H."/>
            <person name="Cheng H."/>
            <person name="Xu X.-W."/>
        </authorList>
    </citation>
    <scope>NUCLEOTIDE SEQUENCE [LARGE SCALE GENOMIC DNA]</scope>
    <source>
        <strain evidence="2 3">JW12</strain>
    </source>
</reference>
<keyword evidence="3" id="KW-1185">Reference proteome</keyword>
<dbReference type="RefSeq" id="WP_070176475.1">
    <property type="nucleotide sequence ID" value="NZ_BMJR01000009.1"/>
</dbReference>
<feature type="compositionally biased region" description="Polar residues" evidence="1">
    <location>
        <begin position="1"/>
        <end position="16"/>
    </location>
</feature>
<feature type="region of interest" description="Disordered" evidence="1">
    <location>
        <begin position="1"/>
        <end position="63"/>
    </location>
</feature>
<gene>
    <name evidence="2" type="ORF">BFC17_18415</name>
</gene>
<dbReference type="EMBL" id="MJIC01000013">
    <property type="protein sequence ID" value="OFI34359.1"/>
    <property type="molecule type" value="Genomic_DNA"/>
</dbReference>
<evidence type="ECO:0000313" key="2">
    <source>
        <dbReference type="EMBL" id="OFI34359.1"/>
    </source>
</evidence>
<name>A0A1E8FEL9_9ALTE</name>